<dbReference type="Gene3D" id="3.40.50.300">
    <property type="entry name" value="P-loop containing nucleotide triphosphate hydrolases"/>
    <property type="match status" value="1"/>
</dbReference>
<organism evidence="6 7">
    <name type="scientific">Mesorhizobium australicum</name>
    <dbReference type="NCBI Taxonomy" id="536018"/>
    <lineage>
        <taxon>Bacteria</taxon>
        <taxon>Pseudomonadati</taxon>
        <taxon>Pseudomonadota</taxon>
        <taxon>Alphaproteobacteria</taxon>
        <taxon>Hyphomicrobiales</taxon>
        <taxon>Phyllobacteriaceae</taxon>
        <taxon>Mesorhizobium</taxon>
    </lineage>
</organism>
<feature type="domain" description="ABC transporter" evidence="5">
    <location>
        <begin position="2"/>
        <end position="232"/>
    </location>
</feature>
<dbReference type="InterPro" id="IPR017871">
    <property type="entry name" value="ABC_transporter-like_CS"/>
</dbReference>
<keyword evidence="3" id="KW-0547">Nucleotide-binding</keyword>
<dbReference type="PROSITE" id="PS50893">
    <property type="entry name" value="ABC_TRANSPORTER_2"/>
    <property type="match status" value="1"/>
</dbReference>
<evidence type="ECO:0000256" key="4">
    <source>
        <dbReference type="ARBA" id="ARBA00022840"/>
    </source>
</evidence>
<dbReference type="SUPFAM" id="SSF52540">
    <property type="entry name" value="P-loop containing nucleoside triphosphate hydrolases"/>
    <property type="match status" value="1"/>
</dbReference>
<dbReference type="PANTHER" id="PTHR42781:SF4">
    <property type="entry name" value="SPERMIDINE_PUTRESCINE IMPORT ATP-BINDING PROTEIN POTA"/>
    <property type="match status" value="1"/>
</dbReference>
<dbReference type="Gene3D" id="2.40.50.100">
    <property type="match status" value="1"/>
</dbReference>
<dbReference type="InterPro" id="IPR050093">
    <property type="entry name" value="ABC_SmlMolc_Importer"/>
</dbReference>
<keyword evidence="4 6" id="KW-0067">ATP-binding</keyword>
<evidence type="ECO:0000313" key="7">
    <source>
        <dbReference type="Proteomes" id="UP000193083"/>
    </source>
</evidence>
<evidence type="ECO:0000256" key="2">
    <source>
        <dbReference type="ARBA" id="ARBA00022448"/>
    </source>
</evidence>
<gene>
    <name evidence="6" type="ORF">SAMN02982922_1310</name>
</gene>
<sequence length="353" mass="37841">MLSLDGVSKSFGAHIAVEGATFEVSRGETIALLGPSGCGKTTTLRMIAGFLKPDGGAIRLAGADITSSKPYARNIGIVFQDYALFPHLSVAENVAFGPRHRGVGKEETRQRVERYLRLVQMSDKAANQPNALSGGQQQRVALARALATEPEIVLLDEPLSALDAKLRERLRSELKQILGAAGATTIIVTHDQEEALSLADRVLVMNGGRIMQDAAPREIYDRPANRFIAEFVGRSNWMKGAVTEDRTGFRMAGGALVPLAASLPAGRRVSGFIRPEKLRILEASGDTPSGMVSLPAAFRDAIFLGTDTEITCMLDTGDTVVVLDRTGRAAGLGRGDRVRVGFHPTEMGFVDTE</sequence>
<name>A0A1X7N5A5_9HYPH</name>
<dbReference type="FunFam" id="3.40.50.300:FF:000425">
    <property type="entry name" value="Probable ABC transporter, ATP-binding subunit"/>
    <property type="match status" value="1"/>
</dbReference>
<protein>
    <submittedName>
        <fullName evidence="6">Putrescine transport system ATP-binding protein</fullName>
    </submittedName>
</protein>
<dbReference type="OrthoDB" id="9802264at2"/>
<dbReference type="InterPro" id="IPR027417">
    <property type="entry name" value="P-loop_NTPase"/>
</dbReference>
<dbReference type="Pfam" id="PF00005">
    <property type="entry name" value="ABC_tran"/>
    <property type="match status" value="1"/>
</dbReference>
<dbReference type="GO" id="GO:0005524">
    <property type="term" value="F:ATP binding"/>
    <property type="evidence" value="ECO:0007669"/>
    <property type="project" value="UniProtKB-KW"/>
</dbReference>
<dbReference type="SUPFAM" id="SSF50331">
    <property type="entry name" value="MOP-like"/>
    <property type="match status" value="1"/>
</dbReference>
<comment type="similarity">
    <text evidence="1">Belongs to the ABC transporter superfamily.</text>
</comment>
<reference evidence="7" key="1">
    <citation type="submission" date="2017-04" db="EMBL/GenBank/DDBJ databases">
        <authorList>
            <person name="Varghese N."/>
            <person name="Submissions S."/>
        </authorList>
    </citation>
    <scope>NUCLEOTIDE SEQUENCE [LARGE SCALE GENOMIC DNA]</scope>
    <source>
        <strain evidence="7">B5P</strain>
    </source>
</reference>
<dbReference type="RefSeq" id="WP_085463410.1">
    <property type="nucleotide sequence ID" value="NZ_FXBL01000004.1"/>
</dbReference>
<evidence type="ECO:0000313" key="6">
    <source>
        <dbReference type="EMBL" id="SMH32625.1"/>
    </source>
</evidence>
<dbReference type="GO" id="GO:0043190">
    <property type="term" value="C:ATP-binding cassette (ABC) transporter complex"/>
    <property type="evidence" value="ECO:0007669"/>
    <property type="project" value="InterPro"/>
</dbReference>
<dbReference type="InterPro" id="IPR008995">
    <property type="entry name" value="Mo/tungstate-bd_C_term_dom"/>
</dbReference>
<dbReference type="InterPro" id="IPR003593">
    <property type="entry name" value="AAA+_ATPase"/>
</dbReference>
<dbReference type="AlphaFoldDB" id="A0A1X7N5A5"/>
<keyword evidence="7" id="KW-1185">Reference proteome</keyword>
<dbReference type="GO" id="GO:0022857">
    <property type="term" value="F:transmembrane transporter activity"/>
    <property type="evidence" value="ECO:0007669"/>
    <property type="project" value="InterPro"/>
</dbReference>
<evidence type="ECO:0000259" key="5">
    <source>
        <dbReference type="PROSITE" id="PS50893"/>
    </source>
</evidence>
<dbReference type="InterPro" id="IPR003439">
    <property type="entry name" value="ABC_transporter-like_ATP-bd"/>
</dbReference>
<dbReference type="GO" id="GO:0016887">
    <property type="term" value="F:ATP hydrolysis activity"/>
    <property type="evidence" value="ECO:0007669"/>
    <property type="project" value="InterPro"/>
</dbReference>
<dbReference type="PANTHER" id="PTHR42781">
    <property type="entry name" value="SPERMIDINE/PUTRESCINE IMPORT ATP-BINDING PROTEIN POTA"/>
    <property type="match status" value="1"/>
</dbReference>
<evidence type="ECO:0000256" key="3">
    <source>
        <dbReference type="ARBA" id="ARBA00022741"/>
    </source>
</evidence>
<dbReference type="Proteomes" id="UP000193083">
    <property type="component" value="Unassembled WGS sequence"/>
</dbReference>
<dbReference type="Pfam" id="PF08402">
    <property type="entry name" value="TOBE_2"/>
    <property type="match status" value="1"/>
</dbReference>
<dbReference type="PROSITE" id="PS00211">
    <property type="entry name" value="ABC_TRANSPORTER_1"/>
    <property type="match status" value="1"/>
</dbReference>
<proteinExistence type="inferred from homology"/>
<keyword evidence="2" id="KW-0813">Transport</keyword>
<accession>A0A1X7N5A5</accession>
<dbReference type="InterPro" id="IPR013611">
    <property type="entry name" value="Transp-assoc_OB_typ2"/>
</dbReference>
<evidence type="ECO:0000256" key="1">
    <source>
        <dbReference type="ARBA" id="ARBA00005417"/>
    </source>
</evidence>
<dbReference type="SMART" id="SM00382">
    <property type="entry name" value="AAA"/>
    <property type="match status" value="1"/>
</dbReference>
<dbReference type="EMBL" id="FXBL01000004">
    <property type="protein sequence ID" value="SMH32625.1"/>
    <property type="molecule type" value="Genomic_DNA"/>
</dbReference>
<dbReference type="GO" id="GO:0015697">
    <property type="term" value="P:quaternary ammonium group transport"/>
    <property type="evidence" value="ECO:0007669"/>
    <property type="project" value="UniProtKB-ARBA"/>
</dbReference>